<evidence type="ECO:0008006" key="3">
    <source>
        <dbReference type="Google" id="ProtNLM"/>
    </source>
</evidence>
<comment type="caution">
    <text evidence="1">The sequence shown here is derived from an EMBL/GenBank/DDBJ whole genome shotgun (WGS) entry which is preliminary data.</text>
</comment>
<accession>A0ABR4VTU4</accession>
<evidence type="ECO:0000313" key="2">
    <source>
        <dbReference type="Proteomes" id="UP000029447"/>
    </source>
</evidence>
<keyword evidence="2" id="KW-1185">Reference proteome</keyword>
<proteinExistence type="predicted"/>
<organism evidence="1 2">
    <name type="scientific">Pectobacterium odoriferum</name>
    <dbReference type="NCBI Taxonomy" id="78398"/>
    <lineage>
        <taxon>Bacteria</taxon>
        <taxon>Pseudomonadati</taxon>
        <taxon>Pseudomonadota</taxon>
        <taxon>Gammaproteobacteria</taxon>
        <taxon>Enterobacterales</taxon>
        <taxon>Pectobacteriaceae</taxon>
        <taxon>Pectobacterium</taxon>
    </lineage>
</organism>
<dbReference type="GeneID" id="57208426"/>
<dbReference type="Proteomes" id="UP000029447">
    <property type="component" value="Unassembled WGS sequence"/>
</dbReference>
<sequence>MDKELLKEQERFYEFIKSYEFINNNGRLDLEAFCVNLSTCFTCDNILDLSPRPKSIYDLLMYMLSEYANKDEMNLWVQTQNIIDWEPEHAYMYPNKYRTCIHVAGLVHVLPHWIYNIGHTLMEIPEPEKTGKYFEWVKRDWTFVFTFINGFHEFYYNYLKAFDKKVSSKSGYSLFEALHRAKKNDINFDKAAEIIKKRNDAQGKALLRIEQSISSGFYLEAITLSECVISNILYNYLEAKNIKPQTHNLNNLIKLSRDNLGKKFELFNELDEWRVQRNKAVHGFVESSIEDMSITQDRFLEFSKSASEKGLELCKITFEWYLSCAVNFIQTSFEPLGKSE</sequence>
<dbReference type="EMBL" id="JQOF01000002">
    <property type="protein sequence ID" value="KGA42813.1"/>
    <property type="molecule type" value="Genomic_DNA"/>
</dbReference>
<protein>
    <recommendedName>
        <fullName evidence="3">HEPN domain-containing protein</fullName>
    </recommendedName>
</protein>
<name>A0ABR4VTU4_9GAMM</name>
<evidence type="ECO:0000313" key="1">
    <source>
        <dbReference type="EMBL" id="KGA42813.1"/>
    </source>
</evidence>
<reference evidence="1 2" key="1">
    <citation type="submission" date="2014-08" db="EMBL/GenBank/DDBJ databases">
        <title>Genome sequences of NCPPB Pectobacterium isolates.</title>
        <authorList>
            <person name="Glover R.H."/>
            <person name="Sapp M."/>
            <person name="Elphinstone J."/>
        </authorList>
    </citation>
    <scope>NUCLEOTIDE SEQUENCE [LARGE SCALE GENOMIC DNA]</scope>
    <source>
        <strain evidence="1 2">NCPPB3841</strain>
    </source>
</reference>
<dbReference type="RefSeq" id="WP_039291123.1">
    <property type="nucleotide sequence ID" value="NZ_JBEHES010000071.1"/>
</dbReference>
<gene>
    <name evidence="1" type="ORF">KU75_02875</name>
</gene>